<name>A0A382NQ73_9ZZZZ</name>
<dbReference type="InterPro" id="IPR020904">
    <property type="entry name" value="Sc_DH/Rdtase_CS"/>
</dbReference>
<organism evidence="3">
    <name type="scientific">marine metagenome</name>
    <dbReference type="NCBI Taxonomy" id="408172"/>
    <lineage>
        <taxon>unclassified sequences</taxon>
        <taxon>metagenomes</taxon>
        <taxon>ecological metagenomes</taxon>
    </lineage>
</organism>
<evidence type="ECO:0000256" key="2">
    <source>
        <dbReference type="ARBA" id="ARBA00023002"/>
    </source>
</evidence>
<gene>
    <name evidence="3" type="ORF">METZ01_LOCUS315502</name>
</gene>
<dbReference type="Gene3D" id="3.40.50.720">
    <property type="entry name" value="NAD(P)-binding Rossmann-like Domain"/>
    <property type="match status" value="1"/>
</dbReference>
<dbReference type="PRINTS" id="PR00081">
    <property type="entry name" value="GDHRDH"/>
</dbReference>
<dbReference type="FunFam" id="3.40.50.720:FF:000084">
    <property type="entry name" value="Short-chain dehydrogenase reductase"/>
    <property type="match status" value="1"/>
</dbReference>
<dbReference type="PANTHER" id="PTHR42760:SF133">
    <property type="entry name" value="3-OXOACYL-[ACYL-CARRIER-PROTEIN] REDUCTASE"/>
    <property type="match status" value="1"/>
</dbReference>
<evidence type="ECO:0000313" key="3">
    <source>
        <dbReference type="EMBL" id="SVC62648.1"/>
    </source>
</evidence>
<sequence>VINLKGKVAVVTGGASGIGRACVLRMVEAGATVHFGDIDEVGGAETVGLAATGSVTFHPLDVTDRDQIERFATDVAASPAVDIIVNVAGWDRVQPFLDATPEFMDQILDINLKGPMNIVKAFLPAMMEAQQGKIINISSDAGRVGSLGETIYAGAKGGVIAFTKSLARETARAGICVNCVCPGPTDTPLLRMQPQSIQEKLARAVPFRRVAQPQEIADAVLFFSSDLAGYVTGQVLSVSGGLTMSG</sequence>
<dbReference type="GO" id="GO:0048038">
    <property type="term" value="F:quinone binding"/>
    <property type="evidence" value="ECO:0007669"/>
    <property type="project" value="TreeGrafter"/>
</dbReference>
<dbReference type="AlphaFoldDB" id="A0A382NQ73"/>
<dbReference type="InterPro" id="IPR036291">
    <property type="entry name" value="NAD(P)-bd_dom_sf"/>
</dbReference>
<proteinExistence type="inferred from homology"/>
<dbReference type="GO" id="GO:0016616">
    <property type="term" value="F:oxidoreductase activity, acting on the CH-OH group of donors, NAD or NADP as acceptor"/>
    <property type="evidence" value="ECO:0007669"/>
    <property type="project" value="TreeGrafter"/>
</dbReference>
<reference evidence="3" key="1">
    <citation type="submission" date="2018-05" db="EMBL/GenBank/DDBJ databases">
        <authorList>
            <person name="Lanie J.A."/>
            <person name="Ng W.-L."/>
            <person name="Kazmierczak K.M."/>
            <person name="Andrzejewski T.M."/>
            <person name="Davidsen T.M."/>
            <person name="Wayne K.J."/>
            <person name="Tettelin H."/>
            <person name="Glass J.I."/>
            <person name="Rusch D."/>
            <person name="Podicherti R."/>
            <person name="Tsui H.-C.T."/>
            <person name="Winkler M.E."/>
        </authorList>
    </citation>
    <scope>NUCLEOTIDE SEQUENCE</scope>
</reference>
<protein>
    <recommendedName>
        <fullName evidence="4">2-hydroxycyclohexanecarboxyl-CoA dehydrogenase</fullName>
    </recommendedName>
</protein>
<evidence type="ECO:0000256" key="1">
    <source>
        <dbReference type="ARBA" id="ARBA00006484"/>
    </source>
</evidence>
<dbReference type="PANTHER" id="PTHR42760">
    <property type="entry name" value="SHORT-CHAIN DEHYDROGENASES/REDUCTASES FAMILY MEMBER"/>
    <property type="match status" value="1"/>
</dbReference>
<keyword evidence="2" id="KW-0560">Oxidoreductase</keyword>
<dbReference type="Pfam" id="PF13561">
    <property type="entry name" value="adh_short_C2"/>
    <property type="match status" value="1"/>
</dbReference>
<accession>A0A382NQ73</accession>
<dbReference type="SUPFAM" id="SSF51735">
    <property type="entry name" value="NAD(P)-binding Rossmann-fold domains"/>
    <property type="match status" value="1"/>
</dbReference>
<feature type="non-terminal residue" evidence="3">
    <location>
        <position position="1"/>
    </location>
</feature>
<dbReference type="GO" id="GO:0006633">
    <property type="term" value="P:fatty acid biosynthetic process"/>
    <property type="evidence" value="ECO:0007669"/>
    <property type="project" value="TreeGrafter"/>
</dbReference>
<dbReference type="EMBL" id="UINC01101663">
    <property type="protein sequence ID" value="SVC62648.1"/>
    <property type="molecule type" value="Genomic_DNA"/>
</dbReference>
<evidence type="ECO:0008006" key="4">
    <source>
        <dbReference type="Google" id="ProtNLM"/>
    </source>
</evidence>
<comment type="similarity">
    <text evidence="1">Belongs to the short-chain dehydrogenases/reductases (SDR) family.</text>
</comment>
<dbReference type="PROSITE" id="PS00061">
    <property type="entry name" value="ADH_SHORT"/>
    <property type="match status" value="1"/>
</dbReference>
<dbReference type="InterPro" id="IPR002347">
    <property type="entry name" value="SDR_fam"/>
</dbReference>
<dbReference type="PRINTS" id="PR00080">
    <property type="entry name" value="SDRFAMILY"/>
</dbReference>